<organism evidence="1 2">
    <name type="scientific">Strongyloides papillosus</name>
    <name type="common">Intestinal threadworm</name>
    <dbReference type="NCBI Taxonomy" id="174720"/>
    <lineage>
        <taxon>Eukaryota</taxon>
        <taxon>Metazoa</taxon>
        <taxon>Ecdysozoa</taxon>
        <taxon>Nematoda</taxon>
        <taxon>Chromadorea</taxon>
        <taxon>Rhabditida</taxon>
        <taxon>Tylenchina</taxon>
        <taxon>Panagrolaimomorpha</taxon>
        <taxon>Strongyloidoidea</taxon>
        <taxon>Strongyloididae</taxon>
        <taxon>Strongyloides</taxon>
    </lineage>
</organism>
<dbReference type="Proteomes" id="UP000046392">
    <property type="component" value="Unplaced"/>
</dbReference>
<sequence length="106" mass="12300">MDFRPIDLYEFRLDQAAAKTSRKINKVFGQRSTNKRIKGGFHGINVLENEKIKRVVEHNPRMTVRELTGELNVIVGTVFNHLKPINMKKKMNSYILLSVLELYPTT</sequence>
<keyword evidence="1" id="KW-1185">Reference proteome</keyword>
<proteinExistence type="predicted"/>
<evidence type="ECO:0000313" key="1">
    <source>
        <dbReference type="Proteomes" id="UP000046392"/>
    </source>
</evidence>
<accession>A0A0N5CIK9</accession>
<dbReference type="STRING" id="174720.A0A0N5CIK9"/>
<dbReference type="AlphaFoldDB" id="A0A0N5CIK9"/>
<name>A0A0N5CIK9_STREA</name>
<reference evidence="2" key="1">
    <citation type="submission" date="2017-02" db="UniProtKB">
        <authorList>
            <consortium name="WormBaseParasite"/>
        </authorList>
    </citation>
    <scope>IDENTIFICATION</scope>
</reference>
<dbReference type="InterPro" id="IPR036388">
    <property type="entry name" value="WH-like_DNA-bd_sf"/>
</dbReference>
<evidence type="ECO:0000313" key="2">
    <source>
        <dbReference type="WBParaSite" id="SPAL_0001766400.1"/>
    </source>
</evidence>
<protein>
    <submittedName>
        <fullName evidence="2">HTH_Tnp_ISL3 domain-containing protein</fullName>
    </submittedName>
</protein>
<dbReference type="WBParaSite" id="SPAL_0001766400.1">
    <property type="protein sequence ID" value="SPAL_0001766400.1"/>
    <property type="gene ID" value="SPAL_0001766400"/>
</dbReference>
<dbReference type="Gene3D" id="1.10.10.10">
    <property type="entry name" value="Winged helix-like DNA-binding domain superfamily/Winged helix DNA-binding domain"/>
    <property type="match status" value="1"/>
</dbReference>